<dbReference type="PANTHER" id="PTHR43280:SF32">
    <property type="entry name" value="TRANSCRIPTIONAL REGULATORY PROTEIN"/>
    <property type="match status" value="1"/>
</dbReference>
<dbReference type="Gene3D" id="1.10.10.60">
    <property type="entry name" value="Homeodomain-like"/>
    <property type="match status" value="1"/>
</dbReference>
<dbReference type="SUPFAM" id="SSF51215">
    <property type="entry name" value="Regulatory protein AraC"/>
    <property type="match status" value="1"/>
</dbReference>
<feature type="domain" description="HTH araC/xylS-type" evidence="4">
    <location>
        <begin position="183"/>
        <end position="282"/>
    </location>
</feature>
<organism evidence="5 6">
    <name type="scientific">Pedobacter metabolipauper</name>
    <dbReference type="NCBI Taxonomy" id="425513"/>
    <lineage>
        <taxon>Bacteria</taxon>
        <taxon>Pseudomonadati</taxon>
        <taxon>Bacteroidota</taxon>
        <taxon>Sphingobacteriia</taxon>
        <taxon>Sphingobacteriales</taxon>
        <taxon>Sphingobacteriaceae</taxon>
        <taxon>Pedobacter</taxon>
    </lineage>
</organism>
<accession>A0A4V3D0Y8</accession>
<dbReference type="PANTHER" id="PTHR43280">
    <property type="entry name" value="ARAC-FAMILY TRANSCRIPTIONAL REGULATOR"/>
    <property type="match status" value="1"/>
</dbReference>
<dbReference type="SUPFAM" id="SSF46689">
    <property type="entry name" value="Homeodomain-like"/>
    <property type="match status" value="1"/>
</dbReference>
<evidence type="ECO:0000313" key="6">
    <source>
        <dbReference type="Proteomes" id="UP000295620"/>
    </source>
</evidence>
<dbReference type="OrthoDB" id="2585681at2"/>
<evidence type="ECO:0000256" key="2">
    <source>
        <dbReference type="ARBA" id="ARBA00023125"/>
    </source>
</evidence>
<keyword evidence="1" id="KW-0805">Transcription regulation</keyword>
<dbReference type="AlphaFoldDB" id="A0A4V3D0Y8"/>
<dbReference type="SMART" id="SM00342">
    <property type="entry name" value="HTH_ARAC"/>
    <property type="match status" value="1"/>
</dbReference>
<dbReference type="EMBL" id="SNYC01000005">
    <property type="protein sequence ID" value="TDQ08284.1"/>
    <property type="molecule type" value="Genomic_DNA"/>
</dbReference>
<reference evidence="5 6" key="1">
    <citation type="submission" date="2019-03" db="EMBL/GenBank/DDBJ databases">
        <title>Genomic Encyclopedia of Archaeal and Bacterial Type Strains, Phase II (KMG-II): from individual species to whole genera.</title>
        <authorList>
            <person name="Goeker M."/>
        </authorList>
    </citation>
    <scope>NUCLEOTIDE SEQUENCE [LARGE SCALE GENOMIC DNA]</scope>
    <source>
        <strain evidence="5 6">DSM 19035</strain>
    </source>
</reference>
<gene>
    <name evidence="5" type="ORF">ATK78_2792</name>
</gene>
<keyword evidence="2" id="KW-0238">DNA-binding</keyword>
<comment type="caution">
    <text evidence="5">The sequence shown here is derived from an EMBL/GenBank/DDBJ whole genome shotgun (WGS) entry which is preliminary data.</text>
</comment>
<dbReference type="PROSITE" id="PS01124">
    <property type="entry name" value="HTH_ARAC_FAMILY_2"/>
    <property type="match status" value="1"/>
</dbReference>
<protein>
    <submittedName>
        <fullName evidence="5">AraC family transcriptional regulator</fullName>
    </submittedName>
</protein>
<evidence type="ECO:0000313" key="5">
    <source>
        <dbReference type="EMBL" id="TDQ08284.1"/>
    </source>
</evidence>
<dbReference type="InterPro" id="IPR018060">
    <property type="entry name" value="HTH_AraC"/>
</dbReference>
<dbReference type="GO" id="GO:0043565">
    <property type="term" value="F:sequence-specific DNA binding"/>
    <property type="evidence" value="ECO:0007669"/>
    <property type="project" value="InterPro"/>
</dbReference>
<evidence type="ECO:0000256" key="1">
    <source>
        <dbReference type="ARBA" id="ARBA00023015"/>
    </source>
</evidence>
<sequence>MQNTASFLYKLRQNDKLPIRIVSPEFGHLSTEEAAGYAIPKYTPYYLFLFMLDGRSWHDIDLQQYEADNYDLIFVMPHQIHSQPVMGQCANFVKLGFDESCLSLLPKQYPFLIDPLNHPKMSFEPSAALRVKAIFAILLDLLKHWHTEPELILAHLNSLLTEINTAYFKAEHNPAEGNLSKFVAFKALVEHSLMNHLSIDSIAQQLGVNTNGLYQIVKRYSGLSPKKFIINRLILEARRRIYHAESLSIKELAYGLGFNDPDYFSRLFKKVTGQTIAQFSKDLSGN</sequence>
<dbReference type="RefSeq" id="WP_133576672.1">
    <property type="nucleotide sequence ID" value="NZ_SNYC01000005.1"/>
</dbReference>
<proteinExistence type="predicted"/>
<keyword evidence="6" id="KW-1185">Reference proteome</keyword>
<dbReference type="Proteomes" id="UP000295620">
    <property type="component" value="Unassembled WGS sequence"/>
</dbReference>
<dbReference type="Pfam" id="PF12833">
    <property type="entry name" value="HTH_18"/>
    <property type="match status" value="1"/>
</dbReference>
<evidence type="ECO:0000259" key="4">
    <source>
        <dbReference type="PROSITE" id="PS01124"/>
    </source>
</evidence>
<name>A0A4V3D0Y8_9SPHI</name>
<dbReference type="InterPro" id="IPR009057">
    <property type="entry name" value="Homeodomain-like_sf"/>
</dbReference>
<evidence type="ECO:0000256" key="3">
    <source>
        <dbReference type="ARBA" id="ARBA00023163"/>
    </source>
</evidence>
<dbReference type="InterPro" id="IPR037923">
    <property type="entry name" value="HTH-like"/>
</dbReference>
<keyword evidence="3" id="KW-0804">Transcription</keyword>
<dbReference type="GO" id="GO:0003700">
    <property type="term" value="F:DNA-binding transcription factor activity"/>
    <property type="evidence" value="ECO:0007669"/>
    <property type="project" value="InterPro"/>
</dbReference>